<name>A0A3P7VQT8_9BILA</name>
<reference evidence="1 2" key="1">
    <citation type="submission" date="2018-11" db="EMBL/GenBank/DDBJ databases">
        <authorList>
            <consortium name="Pathogen Informatics"/>
        </authorList>
    </citation>
    <scope>NUCLEOTIDE SEQUENCE [LARGE SCALE GENOMIC DNA]</scope>
</reference>
<dbReference type="EMBL" id="UZAG01000248">
    <property type="protein sequence ID" value="VDO07752.1"/>
    <property type="molecule type" value="Genomic_DNA"/>
</dbReference>
<sequence length="82" mass="9169">MATETNDIDLYEIDVLARHANGRQISGQITIWCDCNANSSKSVIPSDSGKSFLCILKSSKVSFFNFKTCKHGAFKSTFFFYS</sequence>
<dbReference type="Proteomes" id="UP000280834">
    <property type="component" value="Unassembled WGS sequence"/>
</dbReference>
<dbReference type="AlphaFoldDB" id="A0A3P7VQT8"/>
<proteinExistence type="predicted"/>
<protein>
    <submittedName>
        <fullName evidence="1">Uncharacterized protein</fullName>
    </submittedName>
</protein>
<evidence type="ECO:0000313" key="2">
    <source>
        <dbReference type="Proteomes" id="UP000280834"/>
    </source>
</evidence>
<organism evidence="1 2">
    <name type="scientific">Brugia timori</name>
    <dbReference type="NCBI Taxonomy" id="42155"/>
    <lineage>
        <taxon>Eukaryota</taxon>
        <taxon>Metazoa</taxon>
        <taxon>Ecdysozoa</taxon>
        <taxon>Nematoda</taxon>
        <taxon>Chromadorea</taxon>
        <taxon>Rhabditida</taxon>
        <taxon>Spirurina</taxon>
        <taxon>Spiruromorpha</taxon>
        <taxon>Filarioidea</taxon>
        <taxon>Onchocercidae</taxon>
        <taxon>Brugia</taxon>
    </lineage>
</organism>
<evidence type="ECO:0000313" key="1">
    <source>
        <dbReference type="EMBL" id="VDO07752.1"/>
    </source>
</evidence>
<accession>A0A3P7VQT8</accession>
<gene>
    <name evidence="1" type="ORF">BTMF_LOCUS468</name>
</gene>
<keyword evidence="2" id="KW-1185">Reference proteome</keyword>